<keyword evidence="2" id="KW-1133">Transmembrane helix</keyword>
<dbReference type="PANTHER" id="PTHR47236:SF5">
    <property type="entry name" value="GENE, 32742-RELATED"/>
    <property type="match status" value="1"/>
</dbReference>
<dbReference type="SMART" id="SM01411">
    <property type="entry name" value="Ephrin_rec_like"/>
    <property type="match status" value="1"/>
</dbReference>
<reference evidence="3 4" key="1">
    <citation type="submission" date="2019-01" db="EMBL/GenBank/DDBJ databases">
        <title>Genome Assembly of Collichthys lucidus.</title>
        <authorList>
            <person name="Cai M."/>
            <person name="Xiao S."/>
        </authorList>
    </citation>
    <scope>NUCLEOTIDE SEQUENCE [LARGE SCALE GENOMIC DNA]</scope>
    <source>
        <strain evidence="3">JT15FE1705JMU</strain>
        <tissue evidence="3">Muscle</tissue>
    </source>
</reference>
<gene>
    <name evidence="3" type="ORF">D9C73_015141</name>
</gene>
<name>A0A4U5V051_COLLU</name>
<accession>A0A4U5V051</accession>
<dbReference type="Proteomes" id="UP000298787">
    <property type="component" value="Chromosome 13"/>
</dbReference>
<keyword evidence="2" id="KW-0472">Membrane</keyword>
<evidence type="ECO:0000256" key="2">
    <source>
        <dbReference type="SAM" id="Phobius"/>
    </source>
</evidence>
<feature type="transmembrane region" description="Helical" evidence="2">
    <location>
        <begin position="413"/>
        <end position="436"/>
    </location>
</feature>
<dbReference type="PANTHER" id="PTHR47236">
    <property type="entry name" value="GENE, 32742-RELATED-RELATED"/>
    <property type="match status" value="1"/>
</dbReference>
<keyword evidence="2" id="KW-0812">Transmembrane</keyword>
<feature type="compositionally biased region" description="Polar residues" evidence="1">
    <location>
        <begin position="1121"/>
        <end position="1163"/>
    </location>
</feature>
<sequence>MCAEVRHRGEVYQRSFYCPLGRFTPVSCPKGTYGQTADAVSIDSCLKCPPHHYCPRPGLSAPLSCGPVAQQPLSGQDSCVCPSEGQSFQTSDGRCHCTIGYQHSNNGDVCVHKLYDVCRDGKTRTQYGGCLDRYQWSLHCRQQVCQSAEDYMGYDGELGLCICKEPSGRAACGSLCRRRSSSELKLHCQSNGEMELQWSYGGQVSGISDRELKTVFTQWDPQGTLLCNSHLNSSHPVYIVQTTEGSSDVLWDINKVENISQVGKEMNSSSRRGNVADIEEELREIGVAGVLNPTTCLHLGDIILFTVDTRHYPQYDQDNLYNTNSDFDWGAFRQLKEELTLSWTPPSFFSVVFSQAGVYAFKLSSNQHRHLYVRVMPAGGQCYEPGPFFPTNPGHVTRLGISRRRNLLLRPDWLVTGGLLFGAVVILCLCVTLLVLRREQQAQQRVHSMFTVQLRECIRLLSKVYNTNQPSCELHQQNLIQRLTSLVDEMGELVSAECQRQGAWGLLGEGTGAKLLCPDTGTVLTKDHIFGPDGSLRVCHALHCDSVTGLIRPNAHSHMLLHSGHTMPVPPDFFLHPQTGRVMPIFGNVAYDPATSTLVLTTDSCAGAVLPVGGVLLAESIIEPLSGRMVRIGGASIRAGQLLPNAGGYQALLDCKVLAVMFNVLELLKTLTEEWGSDQSLQRHQGSERGSGRQDHLLTAAKELRKAWGRNLHCQLQLQTRLEILLDWAAGLQQDGGSLGDMPLPGSDMYVPALVGMEYPDPMGSGLSVPVLGCQTDLVSGIIIPLAGTMEDPDGKGLVAIQYGSQTVDPVTGVLAPVVGARMDMSRKTVVPVTASYWLTVADQTDSVQVEALQREVCLRNTYWQQQRQREEDILSDLDSALSQCLFRVTEANSYQVQWSGRQLREAAVELQDSAQTEAQRRAAQRSHLALILPPHVLHILTLGDGGEWDQQCVWHSELLSGLDKVDVCMEQLQQEQEKWTTQGGDWTTSLQAMDRELRQRELWEQCCSKQTKLDAALNALHFVRHLCQLRADTAQALLCGNFWYREYGLVQCGVHRPTVKVMGLLQQIALPLLERLNQLLEDKQPASFSPNICNQHISGTKSIPDSGISTQSLREPVNLAQSKDTGWQASSALTRNSQRNTESSGIHSQESQKESAQPTHMSVPTIPEEEWSKLLELSPLFQLLKGMQQQLKDWACGAGLLRGELTDKGKSFMDVLDAQWECEGELIPLDPAVLNPREFLVYQHGIFLMHTLNNLKLTPAISLQIAASLPNNNYFNNAFRNSFFYQEAEETLFVRRQRLQSVGGFSLLLLHCLSHVKINNMSFDSSPAFQRLFFKILQACLGELFHARLGISAAGQEANLSVLFQDQEASSGDLKGAPLDSHAASLLYRLHKPNRGLLSEDEVEELQKKHKESSLFTKLEGLLRENSSEAMEKDGDQIVSTDVVTDTRTFIPPH</sequence>
<evidence type="ECO:0000256" key="1">
    <source>
        <dbReference type="SAM" id="MobiDB-lite"/>
    </source>
</evidence>
<organism evidence="3 4">
    <name type="scientific">Collichthys lucidus</name>
    <name type="common">Big head croaker</name>
    <name type="synonym">Sciaena lucida</name>
    <dbReference type="NCBI Taxonomy" id="240159"/>
    <lineage>
        <taxon>Eukaryota</taxon>
        <taxon>Metazoa</taxon>
        <taxon>Chordata</taxon>
        <taxon>Craniata</taxon>
        <taxon>Vertebrata</taxon>
        <taxon>Euteleostomi</taxon>
        <taxon>Actinopterygii</taxon>
        <taxon>Neopterygii</taxon>
        <taxon>Teleostei</taxon>
        <taxon>Neoteleostei</taxon>
        <taxon>Acanthomorphata</taxon>
        <taxon>Eupercaria</taxon>
        <taxon>Sciaenidae</taxon>
        <taxon>Collichthys</taxon>
    </lineage>
</organism>
<dbReference type="EMBL" id="CM014090">
    <property type="protein sequence ID" value="TKS81037.1"/>
    <property type="molecule type" value="Genomic_DNA"/>
</dbReference>
<evidence type="ECO:0000313" key="4">
    <source>
        <dbReference type="Proteomes" id="UP000298787"/>
    </source>
</evidence>
<protein>
    <submittedName>
        <fullName evidence="3">Uncharacterized protein</fullName>
    </submittedName>
</protein>
<feature type="region of interest" description="Disordered" evidence="1">
    <location>
        <begin position="1121"/>
        <end position="1165"/>
    </location>
</feature>
<evidence type="ECO:0000313" key="3">
    <source>
        <dbReference type="EMBL" id="TKS81037.1"/>
    </source>
</evidence>
<dbReference type="STRING" id="240159.A0A4U5V051"/>
<keyword evidence="4" id="KW-1185">Reference proteome</keyword>
<proteinExistence type="predicted"/>